<dbReference type="CDD" id="cd07377">
    <property type="entry name" value="WHTH_GntR"/>
    <property type="match status" value="1"/>
</dbReference>
<comment type="caution">
    <text evidence="5">The sequence shown here is derived from an EMBL/GenBank/DDBJ whole genome shotgun (WGS) entry which is preliminary data.</text>
</comment>
<dbReference type="PROSITE" id="PS50949">
    <property type="entry name" value="HTH_GNTR"/>
    <property type="match status" value="1"/>
</dbReference>
<dbReference type="GeneID" id="95588730"/>
<evidence type="ECO:0000259" key="4">
    <source>
        <dbReference type="PROSITE" id="PS50949"/>
    </source>
</evidence>
<sequence length="142" mass="15313">MTEFRGQPAYLQLADDLRERIRSGKIPDGVALPSAQELIESSGASSTVVKNAVSLLRAEGYVVGHQGKGVFAQFPPRLSDHSRGVADWALPLLQAGTVLEAALRDAMSETEPPSANSEAALERWREAFADLPESIKDRLAKS</sequence>
<dbReference type="RefSeq" id="WP_189734641.1">
    <property type="nucleotide sequence ID" value="NZ_BMRL01000002.1"/>
</dbReference>
<evidence type="ECO:0000256" key="2">
    <source>
        <dbReference type="ARBA" id="ARBA00023125"/>
    </source>
</evidence>
<dbReference type="PANTHER" id="PTHR44846">
    <property type="entry name" value="MANNOSYL-D-GLYCERATE TRANSPORT/METABOLISM SYSTEM REPRESSOR MNGR-RELATED"/>
    <property type="match status" value="1"/>
</dbReference>
<dbReference type="Pfam" id="PF00392">
    <property type="entry name" value="GntR"/>
    <property type="match status" value="1"/>
</dbReference>
<keyword evidence="6" id="KW-1185">Reference proteome</keyword>
<dbReference type="EMBL" id="BNEC01000005">
    <property type="protein sequence ID" value="GHI70492.1"/>
    <property type="molecule type" value="Genomic_DNA"/>
</dbReference>
<dbReference type="Proteomes" id="UP000613974">
    <property type="component" value="Unassembled WGS sequence"/>
</dbReference>
<reference evidence="6" key="1">
    <citation type="submission" date="2023-07" db="EMBL/GenBank/DDBJ databases">
        <title>Whole genome shotgun sequence of Streptomyces nojiriensis NBRC 13794.</title>
        <authorList>
            <person name="Komaki H."/>
            <person name="Tamura T."/>
        </authorList>
    </citation>
    <scope>NUCLEOTIDE SEQUENCE [LARGE SCALE GENOMIC DNA]</scope>
    <source>
        <strain evidence="6">NBRC 13794</strain>
    </source>
</reference>
<feature type="domain" description="HTH gntR-type" evidence="4">
    <location>
        <begin position="7"/>
        <end position="75"/>
    </location>
</feature>
<dbReference type="SMART" id="SM00345">
    <property type="entry name" value="HTH_GNTR"/>
    <property type="match status" value="1"/>
</dbReference>
<protein>
    <recommendedName>
        <fullName evidence="4">HTH gntR-type domain-containing protein</fullName>
    </recommendedName>
</protein>
<gene>
    <name evidence="5" type="ORF">Snoj_44100</name>
</gene>
<evidence type="ECO:0000256" key="1">
    <source>
        <dbReference type="ARBA" id="ARBA00023015"/>
    </source>
</evidence>
<organism evidence="5 6">
    <name type="scientific">Streptomyces nojiriensis</name>
    <dbReference type="NCBI Taxonomy" id="66374"/>
    <lineage>
        <taxon>Bacteria</taxon>
        <taxon>Bacillati</taxon>
        <taxon>Actinomycetota</taxon>
        <taxon>Actinomycetes</taxon>
        <taxon>Kitasatosporales</taxon>
        <taxon>Streptomycetaceae</taxon>
        <taxon>Streptomyces</taxon>
    </lineage>
</organism>
<evidence type="ECO:0000313" key="5">
    <source>
        <dbReference type="EMBL" id="GHI70492.1"/>
    </source>
</evidence>
<dbReference type="PANTHER" id="PTHR44846:SF17">
    <property type="entry name" value="GNTR-FAMILY TRANSCRIPTIONAL REGULATOR"/>
    <property type="match status" value="1"/>
</dbReference>
<dbReference type="InterPro" id="IPR036390">
    <property type="entry name" value="WH_DNA-bd_sf"/>
</dbReference>
<evidence type="ECO:0000256" key="3">
    <source>
        <dbReference type="ARBA" id="ARBA00023163"/>
    </source>
</evidence>
<dbReference type="InterPro" id="IPR036388">
    <property type="entry name" value="WH-like_DNA-bd_sf"/>
</dbReference>
<keyword evidence="3" id="KW-0804">Transcription</keyword>
<dbReference type="InterPro" id="IPR050679">
    <property type="entry name" value="Bact_HTH_transcr_reg"/>
</dbReference>
<keyword evidence="1" id="KW-0805">Transcription regulation</keyword>
<accession>A0ABQ3SR08</accession>
<dbReference type="SUPFAM" id="SSF46785">
    <property type="entry name" value="Winged helix' DNA-binding domain"/>
    <property type="match status" value="1"/>
</dbReference>
<dbReference type="InterPro" id="IPR000524">
    <property type="entry name" value="Tscrpt_reg_HTH_GntR"/>
</dbReference>
<evidence type="ECO:0000313" key="6">
    <source>
        <dbReference type="Proteomes" id="UP000613974"/>
    </source>
</evidence>
<dbReference type="Gene3D" id="1.10.10.10">
    <property type="entry name" value="Winged helix-like DNA-binding domain superfamily/Winged helix DNA-binding domain"/>
    <property type="match status" value="1"/>
</dbReference>
<proteinExistence type="predicted"/>
<name>A0ABQ3SR08_9ACTN</name>
<keyword evidence="2" id="KW-0238">DNA-binding</keyword>